<feature type="compositionally biased region" description="Acidic residues" evidence="9">
    <location>
        <begin position="264"/>
        <end position="298"/>
    </location>
</feature>
<comment type="catalytic activity">
    <reaction evidence="8">
        <text>ATP + H2O = ADP + phosphate + H(+)</text>
        <dbReference type="Rhea" id="RHEA:13065"/>
        <dbReference type="ChEBI" id="CHEBI:15377"/>
        <dbReference type="ChEBI" id="CHEBI:15378"/>
        <dbReference type="ChEBI" id="CHEBI:30616"/>
        <dbReference type="ChEBI" id="CHEBI:43474"/>
        <dbReference type="ChEBI" id="CHEBI:456216"/>
    </reaction>
</comment>
<dbReference type="GO" id="GO:0003677">
    <property type="term" value="F:DNA binding"/>
    <property type="evidence" value="ECO:0007669"/>
    <property type="project" value="UniProtKB-UniRule"/>
</dbReference>
<sequence>MSGEESDSRRRSGAAIGGSVCMKLAKPLHLQQLERSLDVGPFLSFVEGVFDNPISEEEEDDDDADSEDDPDLDCSSDQGLQQDGMWNGISTTKEERRVDRSRLFNFGNVRRNRKWIRNVLISSSDSSEGDEAEDDGIITEQDLQEMLKMHLLRKKYAARFHTNPENRQYQYYGAGLLSTFDRFPEHQRSVTGGRKRAKKERRMEKKKMKKEKRDSMGSSLQGHSVVTCKTSAVMMKEEVKEEVEEEEVGEEEMTMRLLKMKQEEMDEEEMEEEDEEEEDEVDDEEEDEVEDEDDEEDGEVRGRGKGGRRKSQSSKKNPEVMAHRRRKIWILMAKKEVGKVQRARANNHKETLMSCRKAAQHCMRYWRQKAMQSQKNTKETIWRSKRLTREMQAYWKRFDRVERETRRRMEREAEEQRKMDLEIMEVKRQQRKLNFLITQTELYAHFMSRKLGGEGSSAVAMERHNRILSQLDEPGPKNQRMALIDHYDSEVVKAKVKKNVREALQAEQARARNFDPQVGNGAGSPTSPTSSPSKSAGNGGLNLTETPSGEGRPQPKIFRGVLKHYQLKGMNWLANLYDQGINGILADEMGLGKTVQSIAFLCHISEKYSIWGPFLVISPASTLHNWQQEVARFVPDFKVVPYWGNPQ</sequence>
<protein>
    <recommendedName>
        <fullName evidence="8">Chromatin-remodeling ATPase INO80</fullName>
        <ecNumber evidence="8">3.6.4.-</ecNumber>
    </recommendedName>
</protein>
<evidence type="ECO:0000256" key="9">
    <source>
        <dbReference type="SAM" id="MobiDB-lite"/>
    </source>
</evidence>
<feature type="compositionally biased region" description="Basic residues" evidence="9">
    <location>
        <begin position="193"/>
        <end position="210"/>
    </location>
</feature>
<dbReference type="SUPFAM" id="SSF52540">
    <property type="entry name" value="P-loop containing nucleoside triphosphate hydrolases"/>
    <property type="match status" value="1"/>
</dbReference>
<reference evidence="12" key="2">
    <citation type="submission" date="2017-10" db="EMBL/GenBank/DDBJ databases">
        <title>Ladona fulva Genome sequencing and assembly.</title>
        <authorList>
            <person name="Murali S."/>
            <person name="Richards S."/>
            <person name="Bandaranaike D."/>
            <person name="Bellair M."/>
            <person name="Blankenburg K."/>
            <person name="Chao H."/>
            <person name="Dinh H."/>
            <person name="Doddapaneni H."/>
            <person name="Dugan-Rocha S."/>
            <person name="Elkadiri S."/>
            <person name="Gnanaolivu R."/>
            <person name="Hernandez B."/>
            <person name="Skinner E."/>
            <person name="Javaid M."/>
            <person name="Lee S."/>
            <person name="Li M."/>
            <person name="Ming W."/>
            <person name="Munidasa M."/>
            <person name="Muniz J."/>
            <person name="Nguyen L."/>
            <person name="Hughes D."/>
            <person name="Osuji N."/>
            <person name="Pu L.-L."/>
            <person name="Puazo M."/>
            <person name="Qu C."/>
            <person name="Quiroz J."/>
            <person name="Raj R."/>
            <person name="Weissenberger G."/>
            <person name="Xin Y."/>
            <person name="Zou X."/>
            <person name="Han Y."/>
            <person name="Worley K."/>
            <person name="Muzny D."/>
            <person name="Gibbs R."/>
        </authorList>
    </citation>
    <scope>NUCLEOTIDE SEQUENCE</scope>
    <source>
        <strain evidence="12">Sampled in the wild</strain>
    </source>
</reference>
<dbReference type="GO" id="GO:0031011">
    <property type="term" value="C:Ino80 complex"/>
    <property type="evidence" value="ECO:0007669"/>
    <property type="project" value="UniProtKB-UniRule"/>
</dbReference>
<comment type="caution">
    <text evidence="12">The sequence shown here is derived from an EMBL/GenBank/DDBJ whole genome shotgun (WGS) entry which is preliminary data.</text>
</comment>
<dbReference type="InterPro" id="IPR020838">
    <property type="entry name" value="DBINO"/>
</dbReference>
<keyword evidence="2" id="KW-0547">Nucleotide-binding</keyword>
<evidence type="ECO:0000259" key="10">
    <source>
        <dbReference type="PROSITE" id="PS51192"/>
    </source>
</evidence>
<dbReference type="InterPro" id="IPR000330">
    <property type="entry name" value="SNF2_N"/>
</dbReference>
<comment type="domain">
    <text evidence="8">The DBINO region is involved in binding to DNA.</text>
</comment>
<dbReference type="Gene3D" id="3.40.50.10810">
    <property type="entry name" value="Tandem AAA-ATPase domain"/>
    <property type="match status" value="1"/>
</dbReference>
<keyword evidence="6 8" id="KW-0234">DNA repair</keyword>
<evidence type="ECO:0000256" key="4">
    <source>
        <dbReference type="ARBA" id="ARBA00022840"/>
    </source>
</evidence>
<dbReference type="Pfam" id="PF00176">
    <property type="entry name" value="SNF2-rel_dom"/>
    <property type="match status" value="1"/>
</dbReference>
<evidence type="ECO:0000313" key="12">
    <source>
        <dbReference type="EMBL" id="KAG8224533.1"/>
    </source>
</evidence>
<dbReference type="InterPro" id="IPR014001">
    <property type="entry name" value="Helicase_ATP-bd"/>
</dbReference>
<feature type="region of interest" description="Disordered" evidence="9">
    <location>
        <begin position="52"/>
        <end position="85"/>
    </location>
</feature>
<dbReference type="EMBL" id="KZ308199">
    <property type="protein sequence ID" value="KAG8224533.1"/>
    <property type="molecule type" value="Genomic_DNA"/>
</dbReference>
<dbReference type="GO" id="GO:0042393">
    <property type="term" value="F:histone binding"/>
    <property type="evidence" value="ECO:0007669"/>
    <property type="project" value="TreeGrafter"/>
</dbReference>
<evidence type="ECO:0000259" key="11">
    <source>
        <dbReference type="PROSITE" id="PS51413"/>
    </source>
</evidence>
<keyword evidence="13" id="KW-1185">Reference proteome</keyword>
<keyword evidence="3 8" id="KW-0227">DNA damage</keyword>
<comment type="subunit">
    <text evidence="8">Component of the INO80 chromatin-remodeling complex.</text>
</comment>
<dbReference type="InterPro" id="IPR027417">
    <property type="entry name" value="P-loop_NTPase"/>
</dbReference>
<evidence type="ECO:0000256" key="2">
    <source>
        <dbReference type="ARBA" id="ARBA00022741"/>
    </source>
</evidence>
<dbReference type="Proteomes" id="UP000792457">
    <property type="component" value="Unassembled WGS sequence"/>
</dbReference>
<evidence type="ECO:0000256" key="1">
    <source>
        <dbReference type="ARBA" id="ARBA00004123"/>
    </source>
</evidence>
<dbReference type="GO" id="GO:0005524">
    <property type="term" value="F:ATP binding"/>
    <property type="evidence" value="ECO:0007669"/>
    <property type="project" value="UniProtKB-UniRule"/>
</dbReference>
<feature type="region of interest" description="Disordered" evidence="9">
    <location>
        <begin position="508"/>
        <end position="555"/>
    </location>
</feature>
<feature type="compositionally biased region" description="Basic residues" evidence="9">
    <location>
        <begin position="303"/>
        <end position="313"/>
    </location>
</feature>
<feature type="domain" description="DBINO" evidence="11">
    <location>
        <begin position="328"/>
        <end position="453"/>
    </location>
</feature>
<keyword evidence="8" id="KW-0378">Hydrolase</keyword>
<evidence type="ECO:0000313" key="13">
    <source>
        <dbReference type="Proteomes" id="UP000792457"/>
    </source>
</evidence>
<dbReference type="PROSITE" id="PS51413">
    <property type="entry name" value="DBINO"/>
    <property type="match status" value="1"/>
</dbReference>
<keyword evidence="7" id="KW-0539">Nucleus</keyword>
<keyword evidence="4 8" id="KW-0067">ATP-binding</keyword>
<dbReference type="InterPro" id="IPR038718">
    <property type="entry name" value="SNF2-like_sf"/>
</dbReference>
<feature type="non-terminal residue" evidence="12">
    <location>
        <position position="1"/>
    </location>
</feature>
<comment type="function">
    <text evidence="8">ATPase component of the INO80 complex which remodels chromatin by shifting nucleosomes and is involved in DNA repair.</text>
</comment>
<name>A0A8K0K217_LADFU</name>
<evidence type="ECO:0000256" key="5">
    <source>
        <dbReference type="ARBA" id="ARBA00023125"/>
    </source>
</evidence>
<feature type="region of interest" description="Disordered" evidence="9">
    <location>
        <begin position="186"/>
        <end position="222"/>
    </location>
</feature>
<proteinExistence type="inferred from homology"/>
<dbReference type="AlphaFoldDB" id="A0A8K0K217"/>
<dbReference type="GO" id="GO:0016887">
    <property type="term" value="F:ATP hydrolysis activity"/>
    <property type="evidence" value="ECO:0007669"/>
    <property type="project" value="TreeGrafter"/>
</dbReference>
<dbReference type="GO" id="GO:0006338">
    <property type="term" value="P:chromatin remodeling"/>
    <property type="evidence" value="ECO:0007669"/>
    <property type="project" value="UniProtKB-UniRule"/>
</dbReference>
<dbReference type="InterPro" id="IPR050520">
    <property type="entry name" value="INO80/SWR1_helicase"/>
</dbReference>
<evidence type="ECO:0000256" key="3">
    <source>
        <dbReference type="ARBA" id="ARBA00022763"/>
    </source>
</evidence>
<organism evidence="12 13">
    <name type="scientific">Ladona fulva</name>
    <name type="common">Scarce chaser dragonfly</name>
    <name type="synonym">Libellula fulva</name>
    <dbReference type="NCBI Taxonomy" id="123851"/>
    <lineage>
        <taxon>Eukaryota</taxon>
        <taxon>Metazoa</taxon>
        <taxon>Ecdysozoa</taxon>
        <taxon>Arthropoda</taxon>
        <taxon>Hexapoda</taxon>
        <taxon>Insecta</taxon>
        <taxon>Pterygota</taxon>
        <taxon>Palaeoptera</taxon>
        <taxon>Odonata</taxon>
        <taxon>Epiprocta</taxon>
        <taxon>Anisoptera</taxon>
        <taxon>Libelluloidea</taxon>
        <taxon>Libellulidae</taxon>
        <taxon>Ladona</taxon>
    </lineage>
</organism>
<dbReference type="PANTHER" id="PTHR45685:SF2">
    <property type="entry name" value="CHROMATIN-REMODELING ATPASE INO80"/>
    <property type="match status" value="1"/>
</dbReference>
<dbReference type="PROSITE" id="PS51192">
    <property type="entry name" value="HELICASE_ATP_BIND_1"/>
    <property type="match status" value="1"/>
</dbReference>
<evidence type="ECO:0000256" key="7">
    <source>
        <dbReference type="ARBA" id="ARBA00023242"/>
    </source>
</evidence>
<comment type="subcellular location">
    <subcellularLocation>
        <location evidence="1 8">Nucleus</location>
    </subcellularLocation>
</comment>
<dbReference type="OrthoDB" id="5847120at2759"/>
<dbReference type="EC" id="3.6.4.-" evidence="8"/>
<reference evidence="12" key="1">
    <citation type="submission" date="2013-04" db="EMBL/GenBank/DDBJ databases">
        <authorList>
            <person name="Qu J."/>
            <person name="Murali S.C."/>
            <person name="Bandaranaike D."/>
            <person name="Bellair M."/>
            <person name="Blankenburg K."/>
            <person name="Chao H."/>
            <person name="Dinh H."/>
            <person name="Doddapaneni H."/>
            <person name="Downs B."/>
            <person name="Dugan-Rocha S."/>
            <person name="Elkadiri S."/>
            <person name="Gnanaolivu R.D."/>
            <person name="Hernandez B."/>
            <person name="Javaid M."/>
            <person name="Jayaseelan J.C."/>
            <person name="Lee S."/>
            <person name="Li M."/>
            <person name="Ming W."/>
            <person name="Munidasa M."/>
            <person name="Muniz J."/>
            <person name="Nguyen L."/>
            <person name="Ongeri F."/>
            <person name="Osuji N."/>
            <person name="Pu L.-L."/>
            <person name="Puazo M."/>
            <person name="Qu C."/>
            <person name="Quiroz J."/>
            <person name="Raj R."/>
            <person name="Weissenberger G."/>
            <person name="Xin Y."/>
            <person name="Zou X."/>
            <person name="Han Y."/>
            <person name="Richards S."/>
            <person name="Worley K."/>
            <person name="Muzny D."/>
            <person name="Gibbs R."/>
        </authorList>
    </citation>
    <scope>NUCLEOTIDE SEQUENCE</scope>
    <source>
        <strain evidence="12">Sampled in the wild</strain>
    </source>
</reference>
<feature type="region of interest" description="Disordered" evidence="9">
    <location>
        <begin position="263"/>
        <end position="324"/>
    </location>
</feature>
<gene>
    <name evidence="12" type="ORF">J437_LFUL004224</name>
</gene>
<accession>A0A8K0K217</accession>
<evidence type="ECO:0000256" key="8">
    <source>
        <dbReference type="RuleBase" id="RU368001"/>
    </source>
</evidence>
<comment type="similarity">
    <text evidence="8">Belongs to the SNF2/RAD54 helicase family.</text>
</comment>
<feature type="compositionally biased region" description="Acidic residues" evidence="9">
    <location>
        <begin position="54"/>
        <end position="74"/>
    </location>
</feature>
<dbReference type="Pfam" id="PF13892">
    <property type="entry name" value="DBINO"/>
    <property type="match status" value="1"/>
</dbReference>
<evidence type="ECO:0000256" key="6">
    <source>
        <dbReference type="ARBA" id="ARBA00023204"/>
    </source>
</evidence>
<keyword evidence="5 8" id="KW-0238">DNA-binding</keyword>
<feature type="domain" description="Helicase ATP-binding" evidence="10">
    <location>
        <begin position="574"/>
        <end position="647"/>
    </location>
</feature>
<feature type="compositionally biased region" description="Low complexity" evidence="9">
    <location>
        <begin position="524"/>
        <end position="535"/>
    </location>
</feature>
<dbReference type="PANTHER" id="PTHR45685">
    <property type="entry name" value="HELICASE SRCAP-RELATED"/>
    <property type="match status" value="1"/>
</dbReference>
<dbReference type="GO" id="GO:0006281">
    <property type="term" value="P:DNA repair"/>
    <property type="evidence" value="ECO:0007669"/>
    <property type="project" value="UniProtKB-UniRule"/>
</dbReference>